<organism evidence="3 4">
    <name type="scientific">Candidatus Bacteroides intestinipullorum</name>
    <dbReference type="NCBI Taxonomy" id="2838471"/>
    <lineage>
        <taxon>Bacteria</taxon>
        <taxon>Pseudomonadati</taxon>
        <taxon>Bacteroidota</taxon>
        <taxon>Bacteroidia</taxon>
        <taxon>Bacteroidales</taxon>
        <taxon>Bacteroidaceae</taxon>
        <taxon>Bacteroides</taxon>
    </lineage>
</organism>
<sequence>MHRSWLLVGTTVLLLVLLLAVTFTCGHDGEAPSPAATPRDYPDIIREGVIRATTEYNSVSFYVDSDTVSGFNHDLLHAFARDHGLRVDIIPEMDFDRCLRALAGGTSDLIANGILATSELRDSLLLTTPIMLSRQVLVQRRCADDADTTFIRSLIDLGGKTVHVVKQSPYILRLRNLGDEIGDTIYICEVERYGSEQLIALVAHGDIDYAVCEESIAQAAADSLPQIDISTAIGFSQFYSWAVSKQSPELLDTLNAWIDRFKQGREYERLYRKYY</sequence>
<accession>A0A9E2KDG3</accession>
<gene>
    <name evidence="3" type="ORF">H9791_00970</name>
</gene>
<reference evidence="3" key="2">
    <citation type="submission" date="2021-04" db="EMBL/GenBank/DDBJ databases">
        <authorList>
            <person name="Gilroy R."/>
        </authorList>
    </citation>
    <scope>NUCLEOTIDE SEQUENCE</scope>
    <source>
        <strain evidence="3">B3-3758</strain>
    </source>
</reference>
<evidence type="ECO:0000313" key="3">
    <source>
        <dbReference type="EMBL" id="MBU3813067.1"/>
    </source>
</evidence>
<dbReference type="Gene3D" id="3.40.190.10">
    <property type="entry name" value="Periplasmic binding protein-like II"/>
    <property type="match status" value="2"/>
</dbReference>
<dbReference type="CDD" id="cd01009">
    <property type="entry name" value="PBP2_YfhD_N"/>
    <property type="match status" value="1"/>
</dbReference>
<protein>
    <submittedName>
        <fullName evidence="3">Transporter substrate-binding domain-containing protein</fullName>
    </submittedName>
</protein>
<feature type="domain" description="Solute-binding protein family 3/N-terminal" evidence="2">
    <location>
        <begin position="49"/>
        <end position="275"/>
    </location>
</feature>
<dbReference type="InterPro" id="IPR001638">
    <property type="entry name" value="Solute-binding_3/MltF_N"/>
</dbReference>
<name>A0A9E2KDG3_9BACE</name>
<evidence type="ECO:0000313" key="4">
    <source>
        <dbReference type="Proteomes" id="UP000824236"/>
    </source>
</evidence>
<comment type="caution">
    <text evidence="3">The sequence shown here is derived from an EMBL/GenBank/DDBJ whole genome shotgun (WGS) entry which is preliminary data.</text>
</comment>
<dbReference type="SUPFAM" id="SSF53850">
    <property type="entry name" value="Periplasmic binding protein-like II"/>
    <property type="match status" value="1"/>
</dbReference>
<keyword evidence="1" id="KW-0732">Signal</keyword>
<dbReference type="EMBL" id="JAHLFO010000009">
    <property type="protein sequence ID" value="MBU3813067.1"/>
    <property type="molecule type" value="Genomic_DNA"/>
</dbReference>
<reference evidence="3" key="1">
    <citation type="journal article" date="2021" name="PeerJ">
        <title>Extensive microbial diversity within the chicken gut microbiome revealed by metagenomics and culture.</title>
        <authorList>
            <person name="Gilroy R."/>
            <person name="Ravi A."/>
            <person name="Getino M."/>
            <person name="Pursley I."/>
            <person name="Horton D.L."/>
            <person name="Alikhan N.F."/>
            <person name="Baker D."/>
            <person name="Gharbi K."/>
            <person name="Hall N."/>
            <person name="Watson M."/>
            <person name="Adriaenssens E.M."/>
            <person name="Foster-Nyarko E."/>
            <person name="Jarju S."/>
            <person name="Secka A."/>
            <person name="Antonio M."/>
            <person name="Oren A."/>
            <person name="Chaudhuri R.R."/>
            <person name="La Ragione R."/>
            <person name="Hildebrand F."/>
            <person name="Pallen M.J."/>
        </authorList>
    </citation>
    <scope>NUCLEOTIDE SEQUENCE</scope>
    <source>
        <strain evidence="3">B3-3758</strain>
    </source>
</reference>
<dbReference type="Pfam" id="PF00497">
    <property type="entry name" value="SBP_bac_3"/>
    <property type="match status" value="1"/>
</dbReference>
<dbReference type="PANTHER" id="PTHR35936:SF19">
    <property type="entry name" value="AMINO-ACID-BINDING PROTEIN YXEM-RELATED"/>
    <property type="match status" value="1"/>
</dbReference>
<dbReference type="Proteomes" id="UP000824236">
    <property type="component" value="Unassembled WGS sequence"/>
</dbReference>
<dbReference type="PANTHER" id="PTHR35936">
    <property type="entry name" value="MEMBRANE-BOUND LYTIC MUREIN TRANSGLYCOSYLASE F"/>
    <property type="match status" value="1"/>
</dbReference>
<dbReference type="SMART" id="SM00062">
    <property type="entry name" value="PBPb"/>
    <property type="match status" value="1"/>
</dbReference>
<evidence type="ECO:0000259" key="2">
    <source>
        <dbReference type="SMART" id="SM00062"/>
    </source>
</evidence>
<proteinExistence type="predicted"/>
<dbReference type="AlphaFoldDB" id="A0A9E2KDG3"/>
<evidence type="ECO:0000256" key="1">
    <source>
        <dbReference type="ARBA" id="ARBA00022729"/>
    </source>
</evidence>